<comment type="caution">
    <text evidence="2">The sequence shown here is derived from an EMBL/GenBank/DDBJ whole genome shotgun (WGS) entry which is preliminary data.</text>
</comment>
<dbReference type="OrthoDB" id="4256927at2"/>
<dbReference type="Gene3D" id="3.40.630.30">
    <property type="match status" value="1"/>
</dbReference>
<dbReference type="SUPFAM" id="SSF55729">
    <property type="entry name" value="Acyl-CoA N-acyltransferases (Nat)"/>
    <property type="match status" value="1"/>
</dbReference>
<dbReference type="InterPro" id="IPR000182">
    <property type="entry name" value="GNAT_dom"/>
</dbReference>
<evidence type="ECO:0000259" key="1">
    <source>
        <dbReference type="PROSITE" id="PS51186"/>
    </source>
</evidence>
<dbReference type="EMBL" id="BJFL01000052">
    <property type="protein sequence ID" value="GDY33710.1"/>
    <property type="molecule type" value="Genomic_DNA"/>
</dbReference>
<protein>
    <recommendedName>
        <fullName evidence="1">N-acetyltransferase domain-containing protein</fullName>
    </recommendedName>
</protein>
<name>A0A4D4JFC1_9PSEU</name>
<dbReference type="PROSITE" id="PS51186">
    <property type="entry name" value="GNAT"/>
    <property type="match status" value="1"/>
</dbReference>
<keyword evidence="3" id="KW-1185">Reference proteome</keyword>
<organism evidence="2 3">
    <name type="scientific">Gandjariella thermophila</name>
    <dbReference type="NCBI Taxonomy" id="1931992"/>
    <lineage>
        <taxon>Bacteria</taxon>
        <taxon>Bacillati</taxon>
        <taxon>Actinomycetota</taxon>
        <taxon>Actinomycetes</taxon>
        <taxon>Pseudonocardiales</taxon>
        <taxon>Pseudonocardiaceae</taxon>
        <taxon>Gandjariella</taxon>
    </lineage>
</organism>
<dbReference type="RefSeq" id="WP_137816631.1">
    <property type="nucleotide sequence ID" value="NZ_BJFL01000052.1"/>
</dbReference>
<dbReference type="AlphaFoldDB" id="A0A4D4JFC1"/>
<evidence type="ECO:0000313" key="3">
    <source>
        <dbReference type="Proteomes" id="UP000298860"/>
    </source>
</evidence>
<dbReference type="Pfam" id="PF00583">
    <property type="entry name" value="Acetyltransf_1"/>
    <property type="match status" value="1"/>
</dbReference>
<proteinExistence type="predicted"/>
<dbReference type="GO" id="GO:0016747">
    <property type="term" value="F:acyltransferase activity, transferring groups other than amino-acyl groups"/>
    <property type="evidence" value="ECO:0007669"/>
    <property type="project" value="InterPro"/>
</dbReference>
<sequence length="184" mass="19855">MTTVIIAWARDTEPSVLRVRELTGGAADWGSISALVRSCSPATLRARFFLPQSPDPDDVLRRSRRYLLAGPPDGVALLASVGARPVGLLNLVAERDGLAEVAVLVADTWRHHGVGTYLADTVRALGRWQGWTVRASVQAANRSALALLRHHRAGATRFRGISLGEYEFATVIAPPADRADRRAG</sequence>
<accession>A0A4D4JFC1</accession>
<dbReference type="Proteomes" id="UP000298860">
    <property type="component" value="Unassembled WGS sequence"/>
</dbReference>
<feature type="domain" description="N-acetyltransferase" evidence="1">
    <location>
        <begin position="34"/>
        <end position="177"/>
    </location>
</feature>
<gene>
    <name evidence="2" type="ORF">GTS_53430</name>
</gene>
<reference evidence="3" key="1">
    <citation type="submission" date="2019-04" db="EMBL/GenBank/DDBJ databases">
        <title>Draft genome sequence of Pseudonocardiaceae bacterium SL3-2-4.</title>
        <authorList>
            <person name="Ningsih F."/>
            <person name="Yokota A."/>
            <person name="Sakai Y."/>
            <person name="Nanatani K."/>
            <person name="Yabe S."/>
            <person name="Oetari A."/>
            <person name="Sjamsuridzal W."/>
        </authorList>
    </citation>
    <scope>NUCLEOTIDE SEQUENCE [LARGE SCALE GENOMIC DNA]</scope>
    <source>
        <strain evidence="3">SL3-2-4</strain>
    </source>
</reference>
<evidence type="ECO:0000313" key="2">
    <source>
        <dbReference type="EMBL" id="GDY33710.1"/>
    </source>
</evidence>
<dbReference type="InterPro" id="IPR016181">
    <property type="entry name" value="Acyl_CoA_acyltransferase"/>
</dbReference>